<feature type="region of interest" description="Disordered" evidence="7">
    <location>
        <begin position="65"/>
        <end position="90"/>
    </location>
</feature>
<reference evidence="9 10" key="1">
    <citation type="submission" date="2019-01" db="EMBL/GenBank/DDBJ databases">
        <authorList>
            <person name="Sayadi A."/>
        </authorList>
    </citation>
    <scope>NUCLEOTIDE SEQUENCE [LARGE SCALE GENOMIC DNA]</scope>
</reference>
<keyword evidence="3 8" id="KW-0812">Transmembrane</keyword>
<feature type="region of interest" description="Disordered" evidence="7">
    <location>
        <begin position="1"/>
        <end position="20"/>
    </location>
</feature>
<keyword evidence="5 8" id="KW-1133">Transmembrane helix</keyword>
<keyword evidence="6 8" id="KW-0472">Membrane</keyword>
<protein>
    <submittedName>
        <fullName evidence="9">Uncharacterized protein</fullName>
    </submittedName>
</protein>
<comment type="similarity">
    <text evidence="2">Belongs to the ninjurin family.</text>
</comment>
<evidence type="ECO:0000313" key="10">
    <source>
        <dbReference type="Proteomes" id="UP000410492"/>
    </source>
</evidence>
<gene>
    <name evidence="9" type="ORF">CALMAC_LOCUS5740</name>
</gene>
<dbReference type="GO" id="GO:0016020">
    <property type="term" value="C:membrane"/>
    <property type="evidence" value="ECO:0007669"/>
    <property type="project" value="UniProtKB-SubCell"/>
</dbReference>
<evidence type="ECO:0000256" key="7">
    <source>
        <dbReference type="SAM" id="MobiDB-lite"/>
    </source>
</evidence>
<keyword evidence="10" id="KW-1185">Reference proteome</keyword>
<evidence type="ECO:0000256" key="6">
    <source>
        <dbReference type="ARBA" id="ARBA00023136"/>
    </source>
</evidence>
<keyword evidence="4" id="KW-0130">Cell adhesion</keyword>
<evidence type="ECO:0000313" key="9">
    <source>
        <dbReference type="EMBL" id="VEN42149.1"/>
    </source>
</evidence>
<feature type="transmembrane region" description="Helical" evidence="8">
    <location>
        <begin position="158"/>
        <end position="181"/>
    </location>
</feature>
<dbReference type="EMBL" id="CAACVG010006853">
    <property type="protein sequence ID" value="VEN42149.1"/>
    <property type="molecule type" value="Genomic_DNA"/>
</dbReference>
<proteinExistence type="inferred from homology"/>
<feature type="transmembrane region" description="Helical" evidence="8">
    <location>
        <begin position="202"/>
        <end position="222"/>
    </location>
</feature>
<dbReference type="AlphaFoldDB" id="A0A653C4V9"/>
<evidence type="ECO:0000256" key="1">
    <source>
        <dbReference type="ARBA" id="ARBA00004141"/>
    </source>
</evidence>
<name>A0A653C4V9_CALMS</name>
<dbReference type="PANTHER" id="PTHR12316">
    <property type="entry name" value="NINJURIN-RELATED"/>
    <property type="match status" value="1"/>
</dbReference>
<evidence type="ECO:0000256" key="5">
    <source>
        <dbReference type="ARBA" id="ARBA00022989"/>
    </source>
</evidence>
<dbReference type="GO" id="GO:0007155">
    <property type="term" value="P:cell adhesion"/>
    <property type="evidence" value="ECO:0007669"/>
    <property type="project" value="UniProtKB-KW"/>
</dbReference>
<dbReference type="InterPro" id="IPR007007">
    <property type="entry name" value="Ninjurin"/>
</dbReference>
<feature type="compositionally biased region" description="Basic and acidic residues" evidence="7">
    <location>
        <begin position="65"/>
        <end position="83"/>
    </location>
</feature>
<accession>A0A653C4V9</accession>
<dbReference type="Proteomes" id="UP000410492">
    <property type="component" value="Unassembled WGS sequence"/>
</dbReference>
<dbReference type="Pfam" id="PF04923">
    <property type="entry name" value="Ninjurin"/>
    <property type="match status" value="1"/>
</dbReference>
<sequence length="230" mass="25355">MPCSKLCDENVGSSTSDQAEGRALQTDFAFKKNLLTRTQCRATIEQYREPLAEKGNLIEVEAIRSKEDNSSSEHAGHQEKTPPDDADGPTTIILEDEAIELHTNMRMDTNSEEAIKKAANTYAAKKTIAQGMMDIALITANANQLRYVLEYTRHTSTFYVLVFLITISLVLQVAIGCALIFKGRLDIKGESKGQRAQIINNCVVSSVFLVTIINVFIASFTITGNSMSKK</sequence>
<dbReference type="GO" id="GO:0042246">
    <property type="term" value="P:tissue regeneration"/>
    <property type="evidence" value="ECO:0007669"/>
    <property type="project" value="InterPro"/>
</dbReference>
<evidence type="ECO:0000256" key="4">
    <source>
        <dbReference type="ARBA" id="ARBA00022889"/>
    </source>
</evidence>
<evidence type="ECO:0000256" key="3">
    <source>
        <dbReference type="ARBA" id="ARBA00022692"/>
    </source>
</evidence>
<organism evidence="9 10">
    <name type="scientific">Callosobruchus maculatus</name>
    <name type="common">Southern cowpea weevil</name>
    <name type="synonym">Pulse bruchid</name>
    <dbReference type="NCBI Taxonomy" id="64391"/>
    <lineage>
        <taxon>Eukaryota</taxon>
        <taxon>Metazoa</taxon>
        <taxon>Ecdysozoa</taxon>
        <taxon>Arthropoda</taxon>
        <taxon>Hexapoda</taxon>
        <taxon>Insecta</taxon>
        <taxon>Pterygota</taxon>
        <taxon>Neoptera</taxon>
        <taxon>Endopterygota</taxon>
        <taxon>Coleoptera</taxon>
        <taxon>Polyphaga</taxon>
        <taxon>Cucujiformia</taxon>
        <taxon>Chrysomeloidea</taxon>
        <taxon>Chrysomelidae</taxon>
        <taxon>Bruchinae</taxon>
        <taxon>Bruchini</taxon>
        <taxon>Callosobruchus</taxon>
    </lineage>
</organism>
<comment type="subcellular location">
    <subcellularLocation>
        <location evidence="1">Membrane</location>
        <topology evidence="1">Multi-pass membrane protein</topology>
    </subcellularLocation>
</comment>
<dbReference type="OrthoDB" id="6114058at2759"/>
<evidence type="ECO:0000256" key="8">
    <source>
        <dbReference type="SAM" id="Phobius"/>
    </source>
</evidence>
<dbReference type="PANTHER" id="PTHR12316:SF1">
    <property type="entry name" value="NINJURIN-B"/>
    <property type="match status" value="1"/>
</dbReference>
<evidence type="ECO:0000256" key="2">
    <source>
        <dbReference type="ARBA" id="ARBA00008141"/>
    </source>
</evidence>